<accession>A0A2P2PMQ0</accession>
<protein>
    <submittedName>
        <fullName evidence="1">Uncharacterized protein</fullName>
    </submittedName>
</protein>
<reference evidence="1" key="1">
    <citation type="submission" date="2018-02" db="EMBL/GenBank/DDBJ databases">
        <title>Rhizophora mucronata_Transcriptome.</title>
        <authorList>
            <person name="Meera S.P."/>
            <person name="Sreeshan A."/>
            <person name="Augustine A."/>
        </authorList>
    </citation>
    <scope>NUCLEOTIDE SEQUENCE</scope>
    <source>
        <tissue evidence="1">Leaf</tissue>
    </source>
</reference>
<name>A0A2P2PMQ0_RHIMU</name>
<evidence type="ECO:0000313" key="1">
    <source>
        <dbReference type="EMBL" id="MBX55909.1"/>
    </source>
</evidence>
<organism evidence="1">
    <name type="scientific">Rhizophora mucronata</name>
    <name type="common">Asiatic mangrove</name>
    <dbReference type="NCBI Taxonomy" id="61149"/>
    <lineage>
        <taxon>Eukaryota</taxon>
        <taxon>Viridiplantae</taxon>
        <taxon>Streptophyta</taxon>
        <taxon>Embryophyta</taxon>
        <taxon>Tracheophyta</taxon>
        <taxon>Spermatophyta</taxon>
        <taxon>Magnoliopsida</taxon>
        <taxon>eudicotyledons</taxon>
        <taxon>Gunneridae</taxon>
        <taxon>Pentapetalae</taxon>
        <taxon>rosids</taxon>
        <taxon>fabids</taxon>
        <taxon>Malpighiales</taxon>
        <taxon>Rhizophoraceae</taxon>
        <taxon>Rhizophora</taxon>
    </lineage>
</organism>
<dbReference type="EMBL" id="GGEC01075425">
    <property type="protein sequence ID" value="MBX55909.1"/>
    <property type="molecule type" value="Transcribed_RNA"/>
</dbReference>
<proteinExistence type="predicted"/>
<dbReference type="AlphaFoldDB" id="A0A2P2PMQ0"/>
<sequence>MVSFPPLLRWSFKLSVDSSLLSDAFKPSWFNLADLLYFVGFLDLFEFVCLLGS</sequence>